<reference evidence="6 7" key="1">
    <citation type="journal article" date="2013" name="Extremophiles">
        <title>Genomic analysis of cold-active Colwelliaphage 9A and psychrophilic phage-host interactions.</title>
        <authorList>
            <person name="Colangelo-Lillis J.R."/>
            <person name="Deming J.W."/>
        </authorList>
    </citation>
    <scope>NUCLEOTIDE SEQUENCE [LARGE SCALE GENOMIC DNA]</scope>
    <source>
        <strain evidence="6">9A</strain>
    </source>
</reference>
<dbReference type="OrthoDB" id="13491at10239"/>
<evidence type="ECO:0000256" key="1">
    <source>
        <dbReference type="ARBA" id="ARBA00009972"/>
    </source>
</evidence>
<evidence type="ECO:0000313" key="6">
    <source>
        <dbReference type="EMBL" id="AFK66625.1"/>
    </source>
</evidence>
<evidence type="ECO:0000256" key="2">
    <source>
        <dbReference type="ARBA" id="ARBA00011947"/>
    </source>
</evidence>
<evidence type="ECO:0000259" key="5">
    <source>
        <dbReference type="Pfam" id="PF00303"/>
    </source>
</evidence>
<evidence type="ECO:0000313" key="7">
    <source>
        <dbReference type="Proteomes" id="UP000005266"/>
    </source>
</evidence>
<dbReference type="InterPro" id="IPR045097">
    <property type="entry name" value="Thymidate_synth/dCMP_Mease"/>
</dbReference>
<dbReference type="SUPFAM" id="SSF55831">
    <property type="entry name" value="Thymidylate synthase/dCMP hydroxymethylase"/>
    <property type="match status" value="1"/>
</dbReference>
<dbReference type="KEGG" id="vg:13165446"/>
<gene>
    <name evidence="6" type="ORF">COPG_00029</name>
</gene>
<dbReference type="CDD" id="cd00351">
    <property type="entry name" value="TS_Pyrimidine_HMase"/>
    <property type="match status" value="1"/>
</dbReference>
<evidence type="ECO:0000256" key="3">
    <source>
        <dbReference type="ARBA" id="ARBA00022603"/>
    </source>
</evidence>
<accession>I3UMB0</accession>
<dbReference type="PRINTS" id="PR00108">
    <property type="entry name" value="THYMDSNTHASE"/>
</dbReference>
<keyword evidence="7" id="KW-1185">Reference proteome</keyword>
<dbReference type="PANTHER" id="PTHR11548:SF9">
    <property type="entry name" value="THYMIDYLATE SYNTHASE"/>
    <property type="match status" value="1"/>
</dbReference>
<dbReference type="InterPro" id="IPR000398">
    <property type="entry name" value="Thymidylate_synthase"/>
</dbReference>
<dbReference type="PANTHER" id="PTHR11548">
    <property type="entry name" value="THYMIDYLATE SYNTHASE 1"/>
    <property type="match status" value="1"/>
</dbReference>
<organism evidence="6 7">
    <name type="scientific">Colwellia phage 9A</name>
    <dbReference type="NCBI Taxonomy" id="765765"/>
    <lineage>
        <taxon>Viruses</taxon>
        <taxon>Duplodnaviria</taxon>
        <taxon>Heunggongvirae</taxon>
        <taxon>Uroviricota</taxon>
        <taxon>Caudoviricetes</taxon>
        <taxon>Franklinbayvirus</taxon>
        <taxon>Franklinbayvirus fv9A</taxon>
    </lineage>
</organism>
<dbReference type="GO" id="GO:0032259">
    <property type="term" value="P:methylation"/>
    <property type="evidence" value="ECO:0007669"/>
    <property type="project" value="UniProtKB-KW"/>
</dbReference>
<dbReference type="EC" id="2.1.1.45" evidence="2"/>
<keyword evidence="4" id="KW-0808">Transferase</keyword>
<keyword evidence="3" id="KW-0489">Methyltransferase</keyword>
<dbReference type="InterPro" id="IPR023451">
    <property type="entry name" value="Thymidate_synth/dCMP_Mease_dom"/>
</dbReference>
<dbReference type="InterPro" id="IPR036926">
    <property type="entry name" value="Thymidate_synth/dCMP_Mease_sf"/>
</dbReference>
<proteinExistence type="inferred from homology"/>
<comment type="similarity">
    <text evidence="1">Belongs to the thymidylate synthase family.</text>
</comment>
<evidence type="ECO:0000256" key="4">
    <source>
        <dbReference type="ARBA" id="ARBA00022679"/>
    </source>
</evidence>
<dbReference type="Gene3D" id="3.30.572.10">
    <property type="entry name" value="Thymidylate synthase/dCMP hydroxymethylase domain"/>
    <property type="match status" value="1"/>
</dbReference>
<name>I3UMB0_9CAUD</name>
<dbReference type="EMBL" id="HQ317390">
    <property type="protein sequence ID" value="AFK66625.1"/>
    <property type="molecule type" value="Genomic_DNA"/>
</dbReference>
<protein>
    <recommendedName>
        <fullName evidence="2">thymidylate synthase</fullName>
        <ecNumber evidence="2">2.1.1.45</ecNumber>
    </recommendedName>
</protein>
<dbReference type="GO" id="GO:0006231">
    <property type="term" value="P:dTMP biosynthetic process"/>
    <property type="evidence" value="ECO:0007669"/>
    <property type="project" value="InterPro"/>
</dbReference>
<dbReference type="Pfam" id="PF00303">
    <property type="entry name" value="Thymidylat_synt"/>
    <property type="match status" value="1"/>
</dbReference>
<feature type="domain" description="Thymidylate synthase/dCMP hydroxymethylase" evidence="5">
    <location>
        <begin position="9"/>
        <end position="281"/>
    </location>
</feature>
<dbReference type="GO" id="GO:0004799">
    <property type="term" value="F:thymidylate synthase activity"/>
    <property type="evidence" value="ECO:0007669"/>
    <property type="project" value="UniProtKB-EC"/>
</dbReference>
<sequence length="283" mass="32176">MNNLNYEGQYLGLVNRIIRDGKWVENKRTGERCLTVIGHTLQYNSGAGDVPFLSTKQSFVQTAVAEFIGYLRGYTNAQQFKDIGCPTWFKNANETQAWLDNPNRRGENDMGLVYGATTGCAETLIKIFNNLSNGIDDRGETLTFWKPEEFNQGCLRPCMRNHTFSILDGTLYLTSESRSVDVALGLNFNSIQCDFFLKWMAKICGLKVGYCTHNLINVHIYEKHLSAIRGQLLRSVKPLDCSLEIEPFQCYLNDLTGNDLHAREFIEVKYEGYAPKINFEMTA</sequence>
<dbReference type="GeneID" id="13165446"/>
<dbReference type="Proteomes" id="UP000005266">
    <property type="component" value="Segment"/>
</dbReference>
<dbReference type="RefSeq" id="YP_006489215.1">
    <property type="nucleotide sequence ID" value="NC_018088.1"/>
</dbReference>